<evidence type="ECO:0000313" key="3">
    <source>
        <dbReference type="EMBL" id="OZI27176.1"/>
    </source>
</evidence>
<reference evidence="4" key="1">
    <citation type="submission" date="2017-05" db="EMBL/GenBank/DDBJ databases">
        <title>Complete and WGS of Bordetella genogroups.</title>
        <authorList>
            <person name="Spilker T."/>
            <person name="Lipuma J."/>
        </authorList>
    </citation>
    <scope>NUCLEOTIDE SEQUENCE [LARGE SCALE GENOMIC DNA]</scope>
    <source>
        <strain evidence="4">AU18089</strain>
    </source>
</reference>
<keyword evidence="2" id="KW-0732">Signal</keyword>
<dbReference type="RefSeq" id="WP_094795706.1">
    <property type="nucleotide sequence ID" value="NZ_NEVI01000023.1"/>
</dbReference>
<evidence type="ECO:0000256" key="2">
    <source>
        <dbReference type="SAM" id="SignalP"/>
    </source>
</evidence>
<evidence type="ECO:0008006" key="5">
    <source>
        <dbReference type="Google" id="ProtNLM"/>
    </source>
</evidence>
<gene>
    <name evidence="3" type="ORF">CAL19_00070</name>
</gene>
<dbReference type="InterPro" id="IPR021762">
    <property type="entry name" value="DUF3325"/>
</dbReference>
<evidence type="ECO:0000313" key="4">
    <source>
        <dbReference type="Proteomes" id="UP000216947"/>
    </source>
</evidence>
<keyword evidence="1" id="KW-0472">Membrane</keyword>
<feature type="signal peptide" evidence="2">
    <location>
        <begin position="1"/>
        <end position="19"/>
    </location>
</feature>
<keyword evidence="1" id="KW-1133">Transmembrane helix</keyword>
<protein>
    <recommendedName>
        <fullName evidence="5">Iron uptake protein</fullName>
    </recommendedName>
</protein>
<feature type="transmembrane region" description="Helical" evidence="1">
    <location>
        <begin position="43"/>
        <end position="62"/>
    </location>
</feature>
<name>A0A261RQ47_9BORD</name>
<organism evidence="3 4">
    <name type="scientific">Bordetella genomosp. 7</name>
    <dbReference type="NCBI Taxonomy" id="1416805"/>
    <lineage>
        <taxon>Bacteria</taxon>
        <taxon>Pseudomonadati</taxon>
        <taxon>Pseudomonadota</taxon>
        <taxon>Betaproteobacteria</taxon>
        <taxon>Burkholderiales</taxon>
        <taxon>Alcaligenaceae</taxon>
        <taxon>Bordetella</taxon>
    </lineage>
</organism>
<feature type="transmembrane region" description="Helical" evidence="1">
    <location>
        <begin position="93"/>
        <end position="111"/>
    </location>
</feature>
<feature type="chain" id="PRO_5013079745" description="Iron uptake protein" evidence="2">
    <location>
        <begin position="20"/>
        <end position="112"/>
    </location>
</feature>
<comment type="caution">
    <text evidence="3">The sequence shown here is derived from an EMBL/GenBank/DDBJ whole genome shotgun (WGS) entry which is preliminary data.</text>
</comment>
<sequence length="112" mass="11951">MSFFLLAWCVCTLGFIALAASMPRHQEQIFGKELGQPRSRVAAAAGWAMLGLGLAVCLPGGVLSNMVSYWVGVLTFSALAVVLWLSYMAHRLGWLAAACAAMALPCLFAMAR</sequence>
<dbReference type="EMBL" id="NEVK01000001">
    <property type="protein sequence ID" value="OZI27176.1"/>
    <property type="molecule type" value="Genomic_DNA"/>
</dbReference>
<feature type="transmembrane region" description="Helical" evidence="1">
    <location>
        <begin position="69"/>
        <end position="87"/>
    </location>
</feature>
<evidence type="ECO:0000256" key="1">
    <source>
        <dbReference type="SAM" id="Phobius"/>
    </source>
</evidence>
<proteinExistence type="predicted"/>
<accession>A0A261RQ47</accession>
<dbReference type="Pfam" id="PF11804">
    <property type="entry name" value="DUF3325"/>
    <property type="match status" value="1"/>
</dbReference>
<dbReference type="AlphaFoldDB" id="A0A261RQ47"/>
<dbReference type="Proteomes" id="UP000216947">
    <property type="component" value="Unassembled WGS sequence"/>
</dbReference>
<dbReference type="OrthoDB" id="6710521at2"/>
<keyword evidence="4" id="KW-1185">Reference proteome</keyword>
<keyword evidence="1" id="KW-0812">Transmembrane</keyword>